<evidence type="ECO:0000313" key="11">
    <source>
        <dbReference type="EMBL" id="KGF16650.1"/>
    </source>
</evidence>
<keyword evidence="7" id="KW-0482">Metalloprotease</keyword>
<dbReference type="EMBL" id="JRNE01000052">
    <property type="protein sequence ID" value="KGF16650.1"/>
    <property type="molecule type" value="Genomic_DNA"/>
</dbReference>
<dbReference type="GO" id="GO:0016485">
    <property type="term" value="P:protein processing"/>
    <property type="evidence" value="ECO:0007669"/>
    <property type="project" value="TreeGrafter"/>
</dbReference>
<evidence type="ECO:0000256" key="8">
    <source>
        <dbReference type="SAM" id="MobiDB-lite"/>
    </source>
</evidence>
<reference evidence="11 12" key="1">
    <citation type="submission" date="2014-07" db="EMBL/GenBank/DDBJ databases">
        <authorList>
            <person name="McCorrison J."/>
            <person name="Sanka R."/>
            <person name="Torralba M."/>
            <person name="Gillis M."/>
            <person name="Haft D.H."/>
            <person name="Methe B."/>
            <person name="Sutton G."/>
            <person name="Nelson K.E."/>
        </authorList>
    </citation>
    <scope>NUCLEOTIDE SEQUENCE [LARGE SCALE GENOMIC DNA]</scope>
    <source>
        <strain evidence="11 12">DNF00450</strain>
    </source>
</reference>
<evidence type="ECO:0000256" key="5">
    <source>
        <dbReference type="ARBA" id="ARBA00022801"/>
    </source>
</evidence>
<dbReference type="SUPFAM" id="SSF55486">
    <property type="entry name" value="Metalloproteases ('zincins'), catalytic domain"/>
    <property type="match status" value="1"/>
</dbReference>
<dbReference type="InterPro" id="IPR018497">
    <property type="entry name" value="Peptidase_M13_C"/>
</dbReference>
<feature type="domain" description="Peptidase M13 C-terminal" evidence="9">
    <location>
        <begin position="473"/>
        <end position="683"/>
    </location>
</feature>
<sequence>MTDENVTTSSSDATNADSATDSGATAKPVPSPADDLYRHVNGAWIDSHVIPADRAVDGAFHKLREESEKAVRAIVEDAPADSRIGVLYGGFMDEAAIEAAGIDALAPDIAAIDVDDRDDLAEALGALDRTGVTGPAAFWVEKDSSSDEAMLYLVQAGLGLPDEAYYREVAHAETLAAYRGHVESMLQLLEDSTVSAGDFEGFDGLDSFPLHDLPDAARRIVDFETTLAEGHWDVVASRDAVRTYNLTALTDLPAGFPWARWFAQMGVGAEAGDQGAADIDRIVVMQPTYLEHLARVWRDADVDDLRLWALWRVLKARAPYLGSAFVEQNFEFYGKTLSGAEELRARWKRGVGLVEGALGQEVGKEYVARHFPPEHKERMLELVDYLLAAYRERITDLEWMTPDTRERALEKLGLFKAKIGYPDKWRSYEGLELTGSLLDDVRRASAFGHDYEVAKLGKPADRDEWFATPQTVNAFYNPVVNDITFPAAILQPPFFDPDADAAANFGAIGAVIGHEIGHGFDDQGSQYDGHGNLNQWWTDADRAAFEGLTDKLVEQFDGLVPTGLRELGETGVGVNGKFTLGENIGDLGGLGIAVVAYRRWLADQGRETSVEKDPAAYRGLFLSWALVWRTAIRPEMSRQYLAIDPHSPAEFRCNVIVGDIDEFHVAFDVQPGDGMWRDPAERVTIW</sequence>
<dbReference type="eggNOG" id="COG3590">
    <property type="taxonomic scope" value="Bacteria"/>
</dbReference>
<evidence type="ECO:0000256" key="6">
    <source>
        <dbReference type="ARBA" id="ARBA00022833"/>
    </source>
</evidence>
<comment type="caution">
    <text evidence="11">The sequence shown here is derived from an EMBL/GenBank/DDBJ whole genome shotgun (WGS) entry which is preliminary data.</text>
</comment>
<dbReference type="PRINTS" id="PR00786">
    <property type="entry name" value="NEPRILYSIN"/>
</dbReference>
<dbReference type="InterPro" id="IPR008753">
    <property type="entry name" value="Peptidase_M13_N"/>
</dbReference>
<dbReference type="Gene3D" id="1.10.1380.10">
    <property type="entry name" value="Neutral endopeptidase , domain2"/>
    <property type="match status" value="1"/>
</dbReference>
<dbReference type="PANTHER" id="PTHR11733">
    <property type="entry name" value="ZINC METALLOPROTEASE FAMILY M13 NEPRILYSIN-RELATED"/>
    <property type="match status" value="1"/>
</dbReference>
<dbReference type="Gene3D" id="3.40.390.10">
    <property type="entry name" value="Collagenase (Catalytic Domain)"/>
    <property type="match status" value="1"/>
</dbReference>
<feature type="compositionally biased region" description="Low complexity" evidence="8">
    <location>
        <begin position="7"/>
        <end position="26"/>
    </location>
</feature>
<evidence type="ECO:0000256" key="3">
    <source>
        <dbReference type="ARBA" id="ARBA00022670"/>
    </source>
</evidence>
<dbReference type="Proteomes" id="UP000029548">
    <property type="component" value="Unassembled WGS sequence"/>
</dbReference>
<protein>
    <submittedName>
        <fullName evidence="11">Peptidase M13</fullName>
    </submittedName>
</protein>
<dbReference type="GO" id="GO:0046872">
    <property type="term" value="F:metal ion binding"/>
    <property type="evidence" value="ECO:0007669"/>
    <property type="project" value="UniProtKB-KW"/>
</dbReference>
<dbReference type="CDD" id="cd08662">
    <property type="entry name" value="M13"/>
    <property type="match status" value="1"/>
</dbReference>
<keyword evidence="6" id="KW-0862">Zinc</keyword>
<dbReference type="InterPro" id="IPR024079">
    <property type="entry name" value="MetalloPept_cat_dom_sf"/>
</dbReference>
<evidence type="ECO:0000313" key="12">
    <source>
        <dbReference type="Proteomes" id="UP000029548"/>
    </source>
</evidence>
<organism evidence="11 12">
    <name type="scientific">Corynebacterium freneyi DNF00450</name>
    <dbReference type="NCBI Taxonomy" id="1287475"/>
    <lineage>
        <taxon>Bacteria</taxon>
        <taxon>Bacillati</taxon>
        <taxon>Actinomycetota</taxon>
        <taxon>Actinomycetes</taxon>
        <taxon>Mycobacteriales</taxon>
        <taxon>Corynebacteriaceae</taxon>
        <taxon>Corynebacterium</taxon>
    </lineage>
</organism>
<dbReference type="GO" id="GO:0005886">
    <property type="term" value="C:plasma membrane"/>
    <property type="evidence" value="ECO:0007669"/>
    <property type="project" value="TreeGrafter"/>
</dbReference>
<dbReference type="Pfam" id="PF01431">
    <property type="entry name" value="Peptidase_M13"/>
    <property type="match status" value="1"/>
</dbReference>
<keyword evidence="4" id="KW-0479">Metal-binding</keyword>
<name>A0A095Y2I3_9CORY</name>
<proteinExistence type="inferred from homology"/>
<keyword evidence="5" id="KW-0378">Hydrolase</keyword>
<feature type="domain" description="Peptidase M13 N-terminal" evidence="10">
    <location>
        <begin position="32"/>
        <end position="422"/>
    </location>
</feature>
<feature type="region of interest" description="Disordered" evidence="8">
    <location>
        <begin position="1"/>
        <end position="33"/>
    </location>
</feature>
<comment type="cofactor">
    <cofactor evidence="1">
        <name>Zn(2+)</name>
        <dbReference type="ChEBI" id="CHEBI:29105"/>
    </cofactor>
</comment>
<evidence type="ECO:0000256" key="7">
    <source>
        <dbReference type="ARBA" id="ARBA00023049"/>
    </source>
</evidence>
<gene>
    <name evidence="11" type="ORF">HMPREF1650_07050</name>
</gene>
<comment type="similarity">
    <text evidence="2">Belongs to the peptidase M13 family.</text>
</comment>
<dbReference type="InterPro" id="IPR000718">
    <property type="entry name" value="Peptidase_M13"/>
</dbReference>
<dbReference type="RefSeq" id="WP_035122215.1">
    <property type="nucleotide sequence ID" value="NZ_JRNE01000052.1"/>
</dbReference>
<dbReference type="InterPro" id="IPR042089">
    <property type="entry name" value="Peptidase_M13_dom_2"/>
</dbReference>
<dbReference type="PROSITE" id="PS51885">
    <property type="entry name" value="NEPRILYSIN"/>
    <property type="match status" value="1"/>
</dbReference>
<accession>A0A095Y2I3</accession>
<evidence type="ECO:0000259" key="9">
    <source>
        <dbReference type="Pfam" id="PF01431"/>
    </source>
</evidence>
<evidence type="ECO:0000256" key="4">
    <source>
        <dbReference type="ARBA" id="ARBA00022723"/>
    </source>
</evidence>
<dbReference type="AlphaFoldDB" id="A0A095Y2I3"/>
<dbReference type="GO" id="GO:0004222">
    <property type="term" value="F:metalloendopeptidase activity"/>
    <property type="evidence" value="ECO:0007669"/>
    <property type="project" value="InterPro"/>
</dbReference>
<dbReference type="Pfam" id="PF05649">
    <property type="entry name" value="Peptidase_M13_N"/>
    <property type="match status" value="1"/>
</dbReference>
<dbReference type="PANTHER" id="PTHR11733:SF167">
    <property type="entry name" value="FI17812P1-RELATED"/>
    <property type="match status" value="1"/>
</dbReference>
<evidence type="ECO:0000256" key="2">
    <source>
        <dbReference type="ARBA" id="ARBA00007357"/>
    </source>
</evidence>
<keyword evidence="3" id="KW-0645">Protease</keyword>
<evidence type="ECO:0000259" key="10">
    <source>
        <dbReference type="Pfam" id="PF05649"/>
    </source>
</evidence>
<evidence type="ECO:0000256" key="1">
    <source>
        <dbReference type="ARBA" id="ARBA00001947"/>
    </source>
</evidence>